<proteinExistence type="predicted"/>
<dbReference type="Proteomes" id="UP000053647">
    <property type="component" value="Unassembled WGS sequence"/>
</dbReference>
<evidence type="ECO:0000313" key="2">
    <source>
        <dbReference type="EMBL" id="KIJ08346.1"/>
    </source>
</evidence>
<sequence length="195" mass="21588">MVSPWFNNGSLSSYLSKHETMDLSGRQGLLFDITSGLRYLHSQDVVHGDLHSGNVLIDDNGRACLTDFGLSLIIRDFVGTSYLKSSVCGSVRYADPELVRQVHADAGVVYPTKSSDVYSFGGLMLYVLSGKQPYEGVRDILITASHLRGKRPVLPVDDERISLHQSLIQRCWTPQANMRPSVEDIMTSLQVLSDV</sequence>
<dbReference type="GO" id="GO:0005737">
    <property type="term" value="C:cytoplasm"/>
    <property type="evidence" value="ECO:0007669"/>
    <property type="project" value="TreeGrafter"/>
</dbReference>
<dbReference type="OrthoDB" id="346907at2759"/>
<evidence type="ECO:0000259" key="1">
    <source>
        <dbReference type="PROSITE" id="PS50011"/>
    </source>
</evidence>
<keyword evidence="3" id="KW-1185">Reference proteome</keyword>
<dbReference type="PANTHER" id="PTHR23257:SF958">
    <property type="entry name" value="SERINE_THREONINE-PROTEIN KINASE WNK4"/>
    <property type="match status" value="1"/>
</dbReference>
<dbReference type="PROSITE" id="PS50011">
    <property type="entry name" value="PROTEIN_KINASE_DOM"/>
    <property type="match status" value="1"/>
</dbReference>
<organism evidence="2 3">
    <name type="scientific">Paxillus involutus ATCC 200175</name>
    <dbReference type="NCBI Taxonomy" id="664439"/>
    <lineage>
        <taxon>Eukaryota</taxon>
        <taxon>Fungi</taxon>
        <taxon>Dikarya</taxon>
        <taxon>Basidiomycota</taxon>
        <taxon>Agaricomycotina</taxon>
        <taxon>Agaricomycetes</taxon>
        <taxon>Agaricomycetidae</taxon>
        <taxon>Boletales</taxon>
        <taxon>Paxilineae</taxon>
        <taxon>Paxillaceae</taxon>
        <taxon>Paxillus</taxon>
    </lineage>
</organism>
<dbReference type="GO" id="GO:0007165">
    <property type="term" value="P:signal transduction"/>
    <property type="evidence" value="ECO:0007669"/>
    <property type="project" value="TreeGrafter"/>
</dbReference>
<dbReference type="Gene3D" id="1.10.510.10">
    <property type="entry name" value="Transferase(Phosphotransferase) domain 1"/>
    <property type="match status" value="1"/>
</dbReference>
<accession>A0A0C9TLW9</accession>
<dbReference type="EMBL" id="KN819642">
    <property type="protein sequence ID" value="KIJ08346.1"/>
    <property type="molecule type" value="Genomic_DNA"/>
</dbReference>
<dbReference type="SUPFAM" id="SSF56112">
    <property type="entry name" value="Protein kinase-like (PK-like)"/>
    <property type="match status" value="1"/>
</dbReference>
<reference evidence="2 3" key="1">
    <citation type="submission" date="2014-06" db="EMBL/GenBank/DDBJ databases">
        <authorList>
            <consortium name="DOE Joint Genome Institute"/>
            <person name="Kuo A."/>
            <person name="Kohler A."/>
            <person name="Nagy L.G."/>
            <person name="Floudas D."/>
            <person name="Copeland A."/>
            <person name="Barry K.W."/>
            <person name="Cichocki N."/>
            <person name="Veneault-Fourrey C."/>
            <person name="LaButti K."/>
            <person name="Lindquist E.A."/>
            <person name="Lipzen A."/>
            <person name="Lundell T."/>
            <person name="Morin E."/>
            <person name="Murat C."/>
            <person name="Sun H."/>
            <person name="Tunlid A."/>
            <person name="Henrissat B."/>
            <person name="Grigoriev I.V."/>
            <person name="Hibbett D.S."/>
            <person name="Martin F."/>
            <person name="Nordberg H.P."/>
            <person name="Cantor M.N."/>
            <person name="Hua S.X."/>
        </authorList>
    </citation>
    <scope>NUCLEOTIDE SEQUENCE [LARGE SCALE GENOMIC DNA]</scope>
    <source>
        <strain evidence="2 3">ATCC 200175</strain>
    </source>
</reference>
<feature type="domain" description="Protein kinase" evidence="1">
    <location>
        <begin position="1"/>
        <end position="192"/>
    </location>
</feature>
<dbReference type="InterPro" id="IPR050167">
    <property type="entry name" value="Ser_Thr_protein_kinase"/>
</dbReference>
<evidence type="ECO:0000313" key="3">
    <source>
        <dbReference type="Proteomes" id="UP000053647"/>
    </source>
</evidence>
<reference evidence="3" key="2">
    <citation type="submission" date="2015-01" db="EMBL/GenBank/DDBJ databases">
        <title>Evolutionary Origins and Diversification of the Mycorrhizal Mutualists.</title>
        <authorList>
            <consortium name="DOE Joint Genome Institute"/>
            <consortium name="Mycorrhizal Genomics Consortium"/>
            <person name="Kohler A."/>
            <person name="Kuo A."/>
            <person name="Nagy L.G."/>
            <person name="Floudas D."/>
            <person name="Copeland A."/>
            <person name="Barry K.W."/>
            <person name="Cichocki N."/>
            <person name="Veneault-Fourrey C."/>
            <person name="LaButti K."/>
            <person name="Lindquist E.A."/>
            <person name="Lipzen A."/>
            <person name="Lundell T."/>
            <person name="Morin E."/>
            <person name="Murat C."/>
            <person name="Riley R."/>
            <person name="Ohm R."/>
            <person name="Sun H."/>
            <person name="Tunlid A."/>
            <person name="Henrissat B."/>
            <person name="Grigoriev I.V."/>
            <person name="Hibbett D.S."/>
            <person name="Martin F."/>
        </authorList>
    </citation>
    <scope>NUCLEOTIDE SEQUENCE [LARGE SCALE GENOMIC DNA]</scope>
    <source>
        <strain evidence="3">ATCC 200175</strain>
    </source>
</reference>
<dbReference type="InterPro" id="IPR001245">
    <property type="entry name" value="Ser-Thr/Tyr_kinase_cat_dom"/>
</dbReference>
<dbReference type="Pfam" id="PF07714">
    <property type="entry name" value="PK_Tyr_Ser-Thr"/>
    <property type="match status" value="1"/>
</dbReference>
<gene>
    <name evidence="2" type="ORF">PAXINDRAFT_172969</name>
</gene>
<dbReference type="GO" id="GO:0005524">
    <property type="term" value="F:ATP binding"/>
    <property type="evidence" value="ECO:0007669"/>
    <property type="project" value="InterPro"/>
</dbReference>
<protein>
    <recommendedName>
        <fullName evidence="1">Protein kinase domain-containing protein</fullName>
    </recommendedName>
</protein>
<dbReference type="HOGENOM" id="CLU_000288_7_18_1"/>
<dbReference type="PANTHER" id="PTHR23257">
    <property type="entry name" value="SERINE-THREONINE PROTEIN KINASE"/>
    <property type="match status" value="1"/>
</dbReference>
<dbReference type="GO" id="GO:0004672">
    <property type="term" value="F:protein kinase activity"/>
    <property type="evidence" value="ECO:0007669"/>
    <property type="project" value="InterPro"/>
</dbReference>
<dbReference type="AlphaFoldDB" id="A0A0C9TLW9"/>
<dbReference type="InterPro" id="IPR000719">
    <property type="entry name" value="Prot_kinase_dom"/>
</dbReference>
<dbReference type="InterPro" id="IPR011009">
    <property type="entry name" value="Kinase-like_dom_sf"/>
</dbReference>
<name>A0A0C9TLW9_PAXIN</name>